<dbReference type="SMART" id="SM00862">
    <property type="entry name" value="Trans_reg_C"/>
    <property type="match status" value="1"/>
</dbReference>
<dbReference type="EMBL" id="BAAAPF010000036">
    <property type="protein sequence ID" value="GAA2117438.1"/>
    <property type="molecule type" value="Genomic_DNA"/>
</dbReference>
<dbReference type="Pfam" id="PF01590">
    <property type="entry name" value="GAF"/>
    <property type="match status" value="1"/>
</dbReference>
<proteinExistence type="predicted"/>
<keyword evidence="4" id="KW-1185">Reference proteome</keyword>
<accession>A0ABP5JLX0</accession>
<dbReference type="InterPro" id="IPR029016">
    <property type="entry name" value="GAF-like_dom_sf"/>
</dbReference>
<comment type="caution">
    <text evidence="3">The sequence shown here is derived from an EMBL/GenBank/DDBJ whole genome shotgun (WGS) entry which is preliminary data.</text>
</comment>
<feature type="domain" description="OmpR/PhoB-type" evidence="2">
    <location>
        <begin position="329"/>
        <end position="391"/>
    </location>
</feature>
<evidence type="ECO:0000313" key="4">
    <source>
        <dbReference type="Proteomes" id="UP001500443"/>
    </source>
</evidence>
<keyword evidence="1" id="KW-0238">DNA-binding</keyword>
<protein>
    <submittedName>
        <fullName evidence="3">GAF domain-containing protein</fullName>
    </submittedName>
</protein>
<organism evidence="3 4">
    <name type="scientific">Streptomyces synnematoformans</name>
    <dbReference type="NCBI Taxonomy" id="415721"/>
    <lineage>
        <taxon>Bacteria</taxon>
        <taxon>Bacillati</taxon>
        <taxon>Actinomycetota</taxon>
        <taxon>Actinomycetes</taxon>
        <taxon>Kitasatosporales</taxon>
        <taxon>Streptomycetaceae</taxon>
        <taxon>Streptomyces</taxon>
    </lineage>
</organism>
<dbReference type="Gene3D" id="3.30.450.40">
    <property type="match status" value="1"/>
</dbReference>
<dbReference type="RefSeq" id="WP_344289322.1">
    <property type="nucleotide sequence ID" value="NZ_BAAAPF010000036.1"/>
</dbReference>
<evidence type="ECO:0000259" key="2">
    <source>
        <dbReference type="SMART" id="SM00862"/>
    </source>
</evidence>
<evidence type="ECO:0000313" key="3">
    <source>
        <dbReference type="EMBL" id="GAA2117438.1"/>
    </source>
</evidence>
<sequence length="422" mass="44607">MRAPRAGWGRALAGTGGRAAEAYAVPLAGLPPAADVPREVIGESWRRAEARGLDREGGRPRQVGVAELEWRRRTAGVGVLRDVLRDGLIPAEDSVPEHVVVVTDADGVVLWRDGHGAMLKAVDRIGLAEGASWSEDSAGTNGIGTALATGRPVGVYGDEHFLRTCRRWSCAAAPLTDPRDGRLLGVVNVTGPARTMPTISLAFVTAVGRVAESELRDRHWTAMGRLRAVAAPIMARVGGRALAVDEHGWAAAATGMVPPERVALPKSPAAGECVLPGLGTCALEPLPGGGWLVHIEPEECTPSPTRVVLDLTRPAAASLSVLGAAGRWSQPVSPRHAELLYLLGVHRAGLSSTALADALFGDPARTVTVRAEVSRLRRKFAGLLTHRPYRFCDEIDVQLRLPARPADLLPQSTAPAVLAARR</sequence>
<dbReference type="Proteomes" id="UP001500443">
    <property type="component" value="Unassembled WGS sequence"/>
</dbReference>
<dbReference type="InterPro" id="IPR001867">
    <property type="entry name" value="OmpR/PhoB-type_DNA-bd"/>
</dbReference>
<dbReference type="InterPro" id="IPR003018">
    <property type="entry name" value="GAF"/>
</dbReference>
<evidence type="ECO:0000256" key="1">
    <source>
        <dbReference type="ARBA" id="ARBA00023125"/>
    </source>
</evidence>
<reference evidence="4" key="1">
    <citation type="journal article" date="2019" name="Int. J. Syst. Evol. Microbiol.">
        <title>The Global Catalogue of Microorganisms (GCM) 10K type strain sequencing project: providing services to taxonomists for standard genome sequencing and annotation.</title>
        <authorList>
            <consortium name="The Broad Institute Genomics Platform"/>
            <consortium name="The Broad Institute Genome Sequencing Center for Infectious Disease"/>
            <person name="Wu L."/>
            <person name="Ma J."/>
        </authorList>
    </citation>
    <scope>NUCLEOTIDE SEQUENCE [LARGE SCALE GENOMIC DNA]</scope>
    <source>
        <strain evidence="4">JCM 15481</strain>
    </source>
</reference>
<gene>
    <name evidence="3" type="ORF">GCM10009802_18510</name>
</gene>
<name>A0ABP5JLX0_9ACTN</name>